<dbReference type="Gene3D" id="3.90.79.10">
    <property type="entry name" value="Nucleoside Triphosphate Pyrophosphohydrolase"/>
    <property type="match status" value="1"/>
</dbReference>
<keyword evidence="2" id="KW-1185">Reference proteome</keyword>
<protein>
    <recommendedName>
        <fullName evidence="3">NUDIX hydrolase</fullName>
    </recommendedName>
</protein>
<organism evidence="1 2">
    <name type="scientific">Chelatococcus sambhunathii</name>
    <dbReference type="NCBI Taxonomy" id="363953"/>
    <lineage>
        <taxon>Bacteria</taxon>
        <taxon>Pseudomonadati</taxon>
        <taxon>Pseudomonadota</taxon>
        <taxon>Alphaproteobacteria</taxon>
        <taxon>Hyphomicrobiales</taxon>
        <taxon>Chelatococcaceae</taxon>
        <taxon>Chelatococcus</taxon>
    </lineage>
</organism>
<dbReference type="EMBL" id="CYHC01000001">
    <property type="protein sequence ID" value="CUA84088.1"/>
    <property type="molecule type" value="Genomic_DNA"/>
</dbReference>
<dbReference type="Proteomes" id="UP000182178">
    <property type="component" value="Unassembled WGS sequence"/>
</dbReference>
<name>A0ABP1ZYH3_9HYPH</name>
<reference evidence="1 2" key="1">
    <citation type="submission" date="2015-08" db="EMBL/GenBank/DDBJ databases">
        <authorList>
            <person name="Varghese N."/>
        </authorList>
    </citation>
    <scope>NUCLEOTIDE SEQUENCE [LARGE SCALE GENOMIC DNA]</scope>
    <source>
        <strain evidence="1 2">DSM 18167</strain>
    </source>
</reference>
<proteinExistence type="predicted"/>
<evidence type="ECO:0000313" key="1">
    <source>
        <dbReference type="EMBL" id="CUA84088.1"/>
    </source>
</evidence>
<comment type="caution">
    <text evidence="1">The sequence shown here is derived from an EMBL/GenBank/DDBJ whole genome shotgun (WGS) entry which is preliminary data.</text>
</comment>
<evidence type="ECO:0000313" key="2">
    <source>
        <dbReference type="Proteomes" id="UP000182178"/>
    </source>
</evidence>
<dbReference type="RefSeq" id="WP_055457417.1">
    <property type="nucleotide sequence ID" value="NZ_CYHC01000001.1"/>
</dbReference>
<evidence type="ECO:0008006" key="3">
    <source>
        <dbReference type="Google" id="ProtNLM"/>
    </source>
</evidence>
<dbReference type="SUPFAM" id="SSF55811">
    <property type="entry name" value="Nudix"/>
    <property type="match status" value="1"/>
</dbReference>
<dbReference type="InterPro" id="IPR015797">
    <property type="entry name" value="NUDIX_hydrolase-like_dom_sf"/>
</dbReference>
<sequence>MIEEPMILPLAGVEAWCEEGAWPWAEEHRAAIDAHWARRTAESPALYNGRVLICCERRVEDGILKVRYRESDYASFLAMRDLDFPPGSAGNCFAMAALQAADGPYLLGIMGDHTANAGRIYFPAGTPDPGDVLPDRRVDLAGSVSRELLEETGLGEDDVVIAETWTAVFHGARTALMRPVRSPLPADVLRAQIDAWLARQEQPELAGMHVVRAPADIDSERMPYFTQVFLQHLLDGPR</sequence>
<accession>A0ABP1ZYH3</accession>
<gene>
    <name evidence="1" type="ORF">Ga0061061_101180</name>
</gene>